<accession>A0ABW3KD52</accession>
<dbReference type="Pfam" id="PF05175">
    <property type="entry name" value="MTS"/>
    <property type="match status" value="1"/>
</dbReference>
<name>A0ABW3KD52_9GAMM</name>
<feature type="binding site" evidence="5">
    <location>
        <position position="167"/>
    </location>
    <ligand>
        <name>S-adenosyl-L-methionine</name>
        <dbReference type="ChEBI" id="CHEBI:59789"/>
    </ligand>
</feature>
<dbReference type="InterPro" id="IPR004556">
    <property type="entry name" value="HemK-like"/>
</dbReference>
<evidence type="ECO:0000313" key="8">
    <source>
        <dbReference type="EMBL" id="MFD1007049.1"/>
    </source>
</evidence>
<comment type="catalytic activity">
    <reaction evidence="4 5">
        <text>L-glutaminyl-[peptide chain release factor] + S-adenosyl-L-methionine = N(5)-methyl-L-glutaminyl-[peptide chain release factor] + S-adenosyl-L-homocysteine + H(+)</text>
        <dbReference type="Rhea" id="RHEA:42896"/>
        <dbReference type="Rhea" id="RHEA-COMP:10271"/>
        <dbReference type="Rhea" id="RHEA-COMP:10272"/>
        <dbReference type="ChEBI" id="CHEBI:15378"/>
        <dbReference type="ChEBI" id="CHEBI:30011"/>
        <dbReference type="ChEBI" id="CHEBI:57856"/>
        <dbReference type="ChEBI" id="CHEBI:59789"/>
        <dbReference type="ChEBI" id="CHEBI:61891"/>
        <dbReference type="EC" id="2.1.1.297"/>
    </reaction>
</comment>
<evidence type="ECO:0000259" key="6">
    <source>
        <dbReference type="Pfam" id="PF05175"/>
    </source>
</evidence>
<dbReference type="GO" id="GO:0102559">
    <property type="term" value="F:peptide chain release factor N(5)-glutamine methyltransferase activity"/>
    <property type="evidence" value="ECO:0007669"/>
    <property type="project" value="UniProtKB-EC"/>
</dbReference>
<dbReference type="Proteomes" id="UP001597048">
    <property type="component" value="Unassembled WGS sequence"/>
</dbReference>
<evidence type="ECO:0000256" key="2">
    <source>
        <dbReference type="ARBA" id="ARBA00022679"/>
    </source>
</evidence>
<dbReference type="SUPFAM" id="SSF53335">
    <property type="entry name" value="S-adenosyl-L-methionine-dependent methyltransferases"/>
    <property type="match status" value="1"/>
</dbReference>
<dbReference type="HAMAP" id="MF_02126">
    <property type="entry name" value="RF_methyltr_PrmC"/>
    <property type="match status" value="1"/>
</dbReference>
<evidence type="ECO:0000256" key="1">
    <source>
        <dbReference type="ARBA" id="ARBA00022603"/>
    </source>
</evidence>
<dbReference type="Pfam" id="PF17827">
    <property type="entry name" value="PrmC_N"/>
    <property type="match status" value="1"/>
</dbReference>
<dbReference type="Gene3D" id="3.40.50.150">
    <property type="entry name" value="Vaccinia Virus protein VP39"/>
    <property type="match status" value="1"/>
</dbReference>
<feature type="binding site" evidence="5">
    <location>
        <position position="182"/>
    </location>
    <ligand>
        <name>S-adenosyl-L-methionine</name>
        <dbReference type="ChEBI" id="CHEBI:59789"/>
    </ligand>
</feature>
<feature type="domain" description="Methyltransferase small" evidence="6">
    <location>
        <begin position="104"/>
        <end position="211"/>
    </location>
</feature>
<dbReference type="EMBL" id="JBHTJS010000006">
    <property type="protein sequence ID" value="MFD1007049.1"/>
    <property type="molecule type" value="Genomic_DNA"/>
</dbReference>
<dbReference type="EC" id="2.1.1.297" evidence="5"/>
<dbReference type="InterPro" id="IPR050320">
    <property type="entry name" value="N5-glutamine_MTase"/>
</dbReference>
<comment type="caution">
    <text evidence="8">The sequence shown here is derived from an EMBL/GenBank/DDBJ whole genome shotgun (WGS) entry which is preliminary data.</text>
</comment>
<comment type="function">
    <text evidence="5">Methylates the class 1 translation termination release factors RF1/PrfA and RF2/PrfB on the glutamine residue of the universally conserved GGQ motif.</text>
</comment>
<keyword evidence="3 5" id="KW-0949">S-adenosyl-L-methionine</keyword>
<gene>
    <name evidence="5 8" type="primary">prmC</name>
    <name evidence="8" type="ORF">ACFQ1C_02615</name>
</gene>
<dbReference type="NCBIfam" id="TIGR03534">
    <property type="entry name" value="RF_mod_PrmC"/>
    <property type="match status" value="1"/>
</dbReference>
<sequence length="285" mass="31677">MTLAQWRHWMREQLVNSESVALDTDVLLCHVLAKPRSFLIAWPEYIPTEAEQTQLSALTARRKTGEPVAHLTGEREFWTLSLAVSSDTLIPRPDTELIIEAALARLPASTSTLADLGTGTGAIALALKSERPQDTIIAVEFNPQAAALAQRNSERLALEIDVRQGSWFEPLADQCFNMILSNPPYIDGADPHLQLGDVRFEPASALIADAGGMADLQHLITHARSHLVPNGWLLLEHGWQQGTLVRDYFSEQGYQQVSTLRDYGGHERITLAQWPGRHNAENKHQ</sequence>
<dbReference type="PROSITE" id="PS00092">
    <property type="entry name" value="N6_MTASE"/>
    <property type="match status" value="1"/>
</dbReference>
<dbReference type="InterPro" id="IPR002052">
    <property type="entry name" value="DNA_methylase_N6_adenine_CS"/>
</dbReference>
<dbReference type="InterPro" id="IPR029063">
    <property type="entry name" value="SAM-dependent_MTases_sf"/>
</dbReference>
<feature type="binding site" evidence="5">
    <location>
        <begin position="117"/>
        <end position="121"/>
    </location>
    <ligand>
        <name>S-adenosyl-L-methionine</name>
        <dbReference type="ChEBI" id="CHEBI:59789"/>
    </ligand>
</feature>
<evidence type="ECO:0000313" key="9">
    <source>
        <dbReference type="Proteomes" id="UP001597048"/>
    </source>
</evidence>
<dbReference type="PANTHER" id="PTHR18895:SF74">
    <property type="entry name" value="MTRF1L RELEASE FACTOR GLUTAMINE METHYLTRANSFERASE"/>
    <property type="match status" value="1"/>
</dbReference>
<keyword evidence="9" id="KW-1185">Reference proteome</keyword>
<dbReference type="RefSeq" id="WP_379556973.1">
    <property type="nucleotide sequence ID" value="NZ_JBHTJS010000006.1"/>
</dbReference>
<evidence type="ECO:0000256" key="5">
    <source>
        <dbReference type="HAMAP-Rule" id="MF_02126"/>
    </source>
</evidence>
<evidence type="ECO:0000256" key="4">
    <source>
        <dbReference type="ARBA" id="ARBA00048391"/>
    </source>
</evidence>
<protein>
    <recommendedName>
        <fullName evidence="5">Release factor glutamine methyltransferase</fullName>
        <shortName evidence="5">RF MTase</shortName>
        <ecNumber evidence="5">2.1.1.297</ecNumber>
    </recommendedName>
    <alternativeName>
        <fullName evidence="5">N5-glutamine methyltransferase PrmC</fullName>
    </alternativeName>
    <alternativeName>
        <fullName evidence="5">Protein-(glutamine-N5) MTase PrmC</fullName>
    </alternativeName>
    <alternativeName>
        <fullName evidence="5">Protein-glutamine N-methyltransferase PrmC</fullName>
    </alternativeName>
</protein>
<dbReference type="PANTHER" id="PTHR18895">
    <property type="entry name" value="HEMK METHYLTRANSFERASE"/>
    <property type="match status" value="1"/>
</dbReference>
<dbReference type="GO" id="GO:0032259">
    <property type="term" value="P:methylation"/>
    <property type="evidence" value="ECO:0007669"/>
    <property type="project" value="UniProtKB-KW"/>
</dbReference>
<dbReference type="InterPro" id="IPR019874">
    <property type="entry name" value="RF_methyltr_PrmC"/>
</dbReference>
<dbReference type="Gene3D" id="1.10.8.10">
    <property type="entry name" value="DNA helicase RuvA subunit, C-terminal domain"/>
    <property type="match status" value="1"/>
</dbReference>
<feature type="binding site" evidence="5">
    <location>
        <begin position="182"/>
        <end position="185"/>
    </location>
    <ligand>
        <name>substrate</name>
    </ligand>
</feature>
<dbReference type="InterPro" id="IPR040758">
    <property type="entry name" value="PrmC_N"/>
</dbReference>
<keyword evidence="8" id="KW-0378">Hydrolase</keyword>
<dbReference type="GO" id="GO:0016787">
    <property type="term" value="F:hydrolase activity"/>
    <property type="evidence" value="ECO:0007669"/>
    <property type="project" value="UniProtKB-KW"/>
</dbReference>
<keyword evidence="1 5" id="KW-0489">Methyltransferase</keyword>
<feature type="binding site" evidence="5">
    <location>
        <position position="140"/>
    </location>
    <ligand>
        <name>S-adenosyl-L-methionine</name>
        <dbReference type="ChEBI" id="CHEBI:59789"/>
    </ligand>
</feature>
<reference evidence="9" key="1">
    <citation type="journal article" date="2019" name="Int. J. Syst. Evol. Microbiol.">
        <title>The Global Catalogue of Microorganisms (GCM) 10K type strain sequencing project: providing services to taxonomists for standard genome sequencing and annotation.</title>
        <authorList>
            <consortium name="The Broad Institute Genomics Platform"/>
            <consortium name="The Broad Institute Genome Sequencing Center for Infectious Disease"/>
            <person name="Wu L."/>
            <person name="Ma J."/>
        </authorList>
    </citation>
    <scope>NUCLEOTIDE SEQUENCE [LARGE SCALE GENOMIC DNA]</scope>
    <source>
        <strain evidence="9">CCUG 60525</strain>
    </source>
</reference>
<feature type="domain" description="Release factor glutamine methyltransferase N-terminal" evidence="7">
    <location>
        <begin position="5"/>
        <end position="73"/>
    </location>
</feature>
<evidence type="ECO:0000259" key="7">
    <source>
        <dbReference type="Pfam" id="PF17827"/>
    </source>
</evidence>
<dbReference type="InterPro" id="IPR007848">
    <property type="entry name" value="Small_mtfrase_dom"/>
</dbReference>
<dbReference type="NCBIfam" id="TIGR00536">
    <property type="entry name" value="hemK_fam"/>
    <property type="match status" value="1"/>
</dbReference>
<keyword evidence="2 5" id="KW-0808">Transferase</keyword>
<comment type="similarity">
    <text evidence="5">Belongs to the protein N5-glutamine methyltransferase family. PrmC subfamily.</text>
</comment>
<organism evidence="8 9">
    <name type="scientific">Oceanisphaera ostreae</name>
    <dbReference type="NCBI Taxonomy" id="914151"/>
    <lineage>
        <taxon>Bacteria</taxon>
        <taxon>Pseudomonadati</taxon>
        <taxon>Pseudomonadota</taxon>
        <taxon>Gammaproteobacteria</taxon>
        <taxon>Aeromonadales</taxon>
        <taxon>Aeromonadaceae</taxon>
        <taxon>Oceanisphaera</taxon>
    </lineage>
</organism>
<proteinExistence type="inferred from homology"/>
<dbReference type="CDD" id="cd02440">
    <property type="entry name" value="AdoMet_MTases"/>
    <property type="match status" value="1"/>
</dbReference>
<evidence type="ECO:0000256" key="3">
    <source>
        <dbReference type="ARBA" id="ARBA00022691"/>
    </source>
</evidence>